<evidence type="ECO:0000256" key="2">
    <source>
        <dbReference type="ARBA" id="ARBA00022605"/>
    </source>
</evidence>
<evidence type="ECO:0008006" key="10">
    <source>
        <dbReference type="Google" id="ProtNLM"/>
    </source>
</evidence>
<proteinExistence type="inferred from homology"/>
<dbReference type="PROSITE" id="PS00065">
    <property type="entry name" value="D_2_HYDROXYACID_DH_1"/>
    <property type="match status" value="1"/>
</dbReference>
<evidence type="ECO:0000259" key="6">
    <source>
        <dbReference type="Pfam" id="PF00389"/>
    </source>
</evidence>
<evidence type="ECO:0000259" key="7">
    <source>
        <dbReference type="Pfam" id="PF02826"/>
    </source>
</evidence>
<dbReference type="Pfam" id="PF02826">
    <property type="entry name" value="2-Hacid_dh_C"/>
    <property type="match status" value="1"/>
</dbReference>
<dbReference type="InterPro" id="IPR029752">
    <property type="entry name" value="D-isomer_DH_CS1"/>
</dbReference>
<organism evidence="8 9">
    <name type="scientific">Aspergillus sydowii CBS 593.65</name>
    <dbReference type="NCBI Taxonomy" id="1036612"/>
    <lineage>
        <taxon>Eukaryota</taxon>
        <taxon>Fungi</taxon>
        <taxon>Dikarya</taxon>
        <taxon>Ascomycota</taxon>
        <taxon>Pezizomycotina</taxon>
        <taxon>Eurotiomycetes</taxon>
        <taxon>Eurotiomycetidae</taxon>
        <taxon>Eurotiales</taxon>
        <taxon>Aspergillaceae</taxon>
        <taxon>Aspergillus</taxon>
        <taxon>Aspergillus subgen. Nidulantes</taxon>
    </lineage>
</organism>
<dbReference type="GO" id="GO:0016616">
    <property type="term" value="F:oxidoreductase activity, acting on the CH-OH group of donors, NAD or NADP as acceptor"/>
    <property type="evidence" value="ECO:0007669"/>
    <property type="project" value="InterPro"/>
</dbReference>
<dbReference type="InterPro" id="IPR006139">
    <property type="entry name" value="D-isomer_2_OHA_DH_cat_dom"/>
</dbReference>
<dbReference type="STRING" id="1036612.A0A1L9T5E4"/>
<dbReference type="RefSeq" id="XP_040698465.1">
    <property type="nucleotide sequence ID" value="XM_040847916.1"/>
</dbReference>
<dbReference type="SUPFAM" id="SSF51735">
    <property type="entry name" value="NAD(P)-binding Rossmann-fold domains"/>
    <property type="match status" value="1"/>
</dbReference>
<comment type="similarity">
    <text evidence="1 5">Belongs to the D-isomer specific 2-hydroxyacid dehydrogenase family.</text>
</comment>
<evidence type="ECO:0000256" key="5">
    <source>
        <dbReference type="RuleBase" id="RU003719"/>
    </source>
</evidence>
<dbReference type="PANTHER" id="PTHR42789:SF1">
    <property type="entry name" value="D-ISOMER SPECIFIC 2-HYDROXYACID DEHYDROGENASE FAMILY PROTEIN (AFU_ORTHOLOGUE AFUA_6G10090)"/>
    <property type="match status" value="1"/>
</dbReference>
<dbReference type="PROSITE" id="PS00671">
    <property type="entry name" value="D_2_HYDROXYACID_DH_3"/>
    <property type="match status" value="1"/>
</dbReference>
<evidence type="ECO:0000313" key="8">
    <source>
        <dbReference type="EMBL" id="OJJ54659.1"/>
    </source>
</evidence>
<dbReference type="EMBL" id="KV878594">
    <property type="protein sequence ID" value="OJJ54659.1"/>
    <property type="molecule type" value="Genomic_DNA"/>
</dbReference>
<dbReference type="InterPro" id="IPR029753">
    <property type="entry name" value="D-isomer_DH_CS"/>
</dbReference>
<dbReference type="InterPro" id="IPR050857">
    <property type="entry name" value="D-2-hydroxyacid_DH"/>
</dbReference>
<gene>
    <name evidence="8" type="ORF">ASPSYDRAFT_49782</name>
</gene>
<reference evidence="9" key="1">
    <citation type="journal article" date="2017" name="Genome Biol.">
        <title>Comparative genomics reveals high biological diversity and specific adaptations in the industrially and medically important fungal genus Aspergillus.</title>
        <authorList>
            <person name="de Vries R.P."/>
            <person name="Riley R."/>
            <person name="Wiebenga A."/>
            <person name="Aguilar-Osorio G."/>
            <person name="Amillis S."/>
            <person name="Uchima C.A."/>
            <person name="Anderluh G."/>
            <person name="Asadollahi M."/>
            <person name="Askin M."/>
            <person name="Barry K."/>
            <person name="Battaglia E."/>
            <person name="Bayram O."/>
            <person name="Benocci T."/>
            <person name="Braus-Stromeyer S.A."/>
            <person name="Caldana C."/>
            <person name="Canovas D."/>
            <person name="Cerqueira G.C."/>
            <person name="Chen F."/>
            <person name="Chen W."/>
            <person name="Choi C."/>
            <person name="Clum A."/>
            <person name="Dos Santos R.A."/>
            <person name="Damasio A.R."/>
            <person name="Diallinas G."/>
            <person name="Emri T."/>
            <person name="Fekete E."/>
            <person name="Flipphi M."/>
            <person name="Freyberg S."/>
            <person name="Gallo A."/>
            <person name="Gournas C."/>
            <person name="Habgood R."/>
            <person name="Hainaut M."/>
            <person name="Harispe M.L."/>
            <person name="Henrissat B."/>
            <person name="Hilden K.S."/>
            <person name="Hope R."/>
            <person name="Hossain A."/>
            <person name="Karabika E."/>
            <person name="Karaffa L."/>
            <person name="Karanyi Z."/>
            <person name="Krasevec N."/>
            <person name="Kuo A."/>
            <person name="Kusch H."/>
            <person name="LaButti K."/>
            <person name="Lagendijk E.L."/>
            <person name="Lapidus A."/>
            <person name="Levasseur A."/>
            <person name="Lindquist E."/>
            <person name="Lipzen A."/>
            <person name="Logrieco A.F."/>
            <person name="MacCabe A."/>
            <person name="Maekelae M.R."/>
            <person name="Malavazi I."/>
            <person name="Melin P."/>
            <person name="Meyer V."/>
            <person name="Mielnichuk N."/>
            <person name="Miskei M."/>
            <person name="Molnar A.P."/>
            <person name="Mule G."/>
            <person name="Ngan C.Y."/>
            <person name="Orejas M."/>
            <person name="Orosz E."/>
            <person name="Ouedraogo J.P."/>
            <person name="Overkamp K.M."/>
            <person name="Park H.-S."/>
            <person name="Perrone G."/>
            <person name="Piumi F."/>
            <person name="Punt P.J."/>
            <person name="Ram A.F."/>
            <person name="Ramon A."/>
            <person name="Rauscher S."/>
            <person name="Record E."/>
            <person name="Riano-Pachon D.M."/>
            <person name="Robert V."/>
            <person name="Roehrig J."/>
            <person name="Ruller R."/>
            <person name="Salamov A."/>
            <person name="Salih N.S."/>
            <person name="Samson R.A."/>
            <person name="Sandor E."/>
            <person name="Sanguinetti M."/>
            <person name="Schuetze T."/>
            <person name="Sepcic K."/>
            <person name="Shelest E."/>
            <person name="Sherlock G."/>
            <person name="Sophianopoulou V."/>
            <person name="Squina F.M."/>
            <person name="Sun H."/>
            <person name="Susca A."/>
            <person name="Todd R.B."/>
            <person name="Tsang A."/>
            <person name="Unkles S.E."/>
            <person name="van de Wiele N."/>
            <person name="van Rossen-Uffink D."/>
            <person name="Oliveira J.V."/>
            <person name="Vesth T.C."/>
            <person name="Visser J."/>
            <person name="Yu J.-H."/>
            <person name="Zhou M."/>
            <person name="Andersen M.R."/>
            <person name="Archer D.B."/>
            <person name="Baker S.E."/>
            <person name="Benoit I."/>
            <person name="Brakhage A.A."/>
            <person name="Braus G.H."/>
            <person name="Fischer R."/>
            <person name="Frisvad J.C."/>
            <person name="Goldman G.H."/>
            <person name="Houbraken J."/>
            <person name="Oakley B."/>
            <person name="Pocsi I."/>
            <person name="Scazzocchio C."/>
            <person name="Seiboth B."/>
            <person name="vanKuyk P.A."/>
            <person name="Wortman J."/>
            <person name="Dyer P.S."/>
            <person name="Grigoriev I.V."/>
        </authorList>
    </citation>
    <scope>NUCLEOTIDE SEQUENCE [LARGE SCALE GENOMIC DNA]</scope>
    <source>
        <strain evidence="9">CBS 593.65</strain>
    </source>
</reference>
<name>A0A1L9T5E4_9EURO</name>
<dbReference type="SUPFAM" id="SSF52283">
    <property type="entry name" value="Formate/glycerate dehydrogenase catalytic domain-like"/>
    <property type="match status" value="1"/>
</dbReference>
<evidence type="ECO:0000256" key="3">
    <source>
        <dbReference type="ARBA" id="ARBA00023002"/>
    </source>
</evidence>
<dbReference type="GeneID" id="63763989"/>
<dbReference type="InterPro" id="IPR036291">
    <property type="entry name" value="NAD(P)-bd_dom_sf"/>
</dbReference>
<keyword evidence="2" id="KW-0028">Amino-acid biosynthesis</keyword>
<dbReference type="OrthoDB" id="298012at2759"/>
<dbReference type="AlphaFoldDB" id="A0A1L9T5E4"/>
<keyword evidence="3 5" id="KW-0560">Oxidoreductase</keyword>
<keyword evidence="9" id="KW-1185">Reference proteome</keyword>
<feature type="domain" description="D-isomer specific 2-hydroxyacid dehydrogenase NAD-binding" evidence="7">
    <location>
        <begin position="107"/>
        <end position="287"/>
    </location>
</feature>
<evidence type="ECO:0000256" key="1">
    <source>
        <dbReference type="ARBA" id="ARBA00005854"/>
    </source>
</evidence>
<sequence>MGSLEPRPTIYLLESFPQAAVEHCQSLFNTVLHTDPEVNNWRQNAKAILVRESIISADDISQAKNLRVIGKQGVGIDIIDQEACARRNIPILNTPGANAQSVAELVLALTMAVARQLRTIVVNQAAGMEVRKEHCFGTTLHGKTVGIVGMGNIGLAVGWIFRGAFESPVFAYDPFAAKDAWSELDHTRVDNLEEMLPHVDVLTLHLPLTPKTRGFIGAPQLRKMKKDAILINAARGDIVNEEDLITALNEGSLQGVGLDCHVEEPPILGRYEKLWATGKVISTPHIGATTSETQIHTATTALNRVYDYLRKGEAVGTVA</sequence>
<dbReference type="PANTHER" id="PTHR42789">
    <property type="entry name" value="D-ISOMER SPECIFIC 2-HYDROXYACID DEHYDROGENASE FAMILY PROTEIN (AFU_ORTHOLOGUE AFUA_6G10090)"/>
    <property type="match status" value="1"/>
</dbReference>
<dbReference type="FunFam" id="3.40.50.720:FF:000203">
    <property type="entry name" value="D-3-phosphoglycerate dehydrogenase (SerA)"/>
    <property type="match status" value="1"/>
</dbReference>
<accession>A0A1L9T5E4</accession>
<dbReference type="VEuPathDB" id="FungiDB:ASPSYDRAFT_49782"/>
<dbReference type="Gene3D" id="3.40.50.720">
    <property type="entry name" value="NAD(P)-binding Rossmann-like Domain"/>
    <property type="match status" value="2"/>
</dbReference>
<protein>
    <recommendedName>
        <fullName evidence="10">D-3-phosphoglycerate dehydrogenase</fullName>
    </recommendedName>
</protein>
<feature type="domain" description="D-isomer specific 2-hydroxyacid dehydrogenase catalytic" evidence="6">
    <location>
        <begin position="13"/>
        <end position="314"/>
    </location>
</feature>
<dbReference type="Pfam" id="PF00389">
    <property type="entry name" value="2-Hacid_dh"/>
    <property type="match status" value="1"/>
</dbReference>
<dbReference type="InterPro" id="IPR006140">
    <property type="entry name" value="D-isomer_DH_NAD-bd"/>
</dbReference>
<evidence type="ECO:0000256" key="4">
    <source>
        <dbReference type="ARBA" id="ARBA00023027"/>
    </source>
</evidence>
<evidence type="ECO:0000313" key="9">
    <source>
        <dbReference type="Proteomes" id="UP000184356"/>
    </source>
</evidence>
<dbReference type="GO" id="GO:0051287">
    <property type="term" value="F:NAD binding"/>
    <property type="evidence" value="ECO:0007669"/>
    <property type="project" value="InterPro"/>
</dbReference>
<keyword evidence="4" id="KW-0520">NAD</keyword>
<dbReference type="Proteomes" id="UP000184356">
    <property type="component" value="Unassembled WGS sequence"/>
</dbReference>
<dbReference type="GO" id="GO:0008652">
    <property type="term" value="P:amino acid biosynthetic process"/>
    <property type="evidence" value="ECO:0007669"/>
    <property type="project" value="UniProtKB-KW"/>
</dbReference>